<gene>
    <name evidence="4" type="ORF">CAE01nite_09750</name>
</gene>
<feature type="region of interest" description="Disordered" evidence="1">
    <location>
        <begin position="23"/>
        <end position="53"/>
    </location>
</feature>
<proteinExistence type="predicted"/>
<dbReference type="InterPro" id="IPR018911">
    <property type="entry name" value="Gmad2_Ig-like_dom"/>
</dbReference>
<dbReference type="SMART" id="SM00909">
    <property type="entry name" value="Germane"/>
    <property type="match status" value="1"/>
</dbReference>
<name>A0A512DAI9_9CELL</name>
<feature type="domain" description="GerMN" evidence="3">
    <location>
        <begin position="84"/>
        <end position="173"/>
    </location>
</feature>
<feature type="region of interest" description="Disordered" evidence="1">
    <location>
        <begin position="265"/>
        <end position="288"/>
    </location>
</feature>
<keyword evidence="2" id="KW-0732">Signal</keyword>
<dbReference type="RefSeq" id="WP_146900781.1">
    <property type="nucleotide sequence ID" value="NZ_BAAARM010000002.1"/>
</dbReference>
<feature type="compositionally biased region" description="Low complexity" evidence="1">
    <location>
        <begin position="29"/>
        <end position="44"/>
    </location>
</feature>
<dbReference type="Pfam" id="PF10646">
    <property type="entry name" value="Germane"/>
    <property type="match status" value="1"/>
</dbReference>
<feature type="signal peptide" evidence="2">
    <location>
        <begin position="1"/>
        <end position="23"/>
    </location>
</feature>
<dbReference type="PROSITE" id="PS51257">
    <property type="entry name" value="PROKAR_LIPOPROTEIN"/>
    <property type="match status" value="1"/>
</dbReference>
<evidence type="ECO:0000313" key="5">
    <source>
        <dbReference type="Proteomes" id="UP000321181"/>
    </source>
</evidence>
<dbReference type="InterPro" id="IPR019606">
    <property type="entry name" value="GerMN"/>
</dbReference>
<protein>
    <recommendedName>
        <fullName evidence="3">GerMN domain-containing protein</fullName>
    </recommendedName>
</protein>
<evidence type="ECO:0000259" key="3">
    <source>
        <dbReference type="SMART" id="SM00909"/>
    </source>
</evidence>
<comment type="caution">
    <text evidence="4">The sequence shown here is derived from an EMBL/GenBank/DDBJ whole genome shotgun (WGS) entry which is preliminary data.</text>
</comment>
<evidence type="ECO:0000256" key="1">
    <source>
        <dbReference type="SAM" id="MobiDB-lite"/>
    </source>
</evidence>
<sequence length="288" mass="29559">MAHRRPVVLAVVLTALVAGCTSGDPQAPPSTAGPSPSPSATTTPTPSPTASPVPQVVPVYYLVDTRAGIRLARETATTTGTDPVRAAVERMIAGAEDPDYTTAWDPGTRVLGVDRTGAAIVVDLSAEARTATVGSEGAATMVQQLVWTVTDAADADTTPVLLTVDGAPAGELWGAVSWTEPVPRQDPLSVRQLVQIDQPTEGAATGSPVTVAGEAAVFEATLPWRVLDTAGAEVTSGFTTTSEGQVFAPFSFTLELAPGTYTVEISEDDPSDGEAGTPMTDTRTITVS</sequence>
<evidence type="ECO:0000313" key="4">
    <source>
        <dbReference type="EMBL" id="GEO33250.1"/>
    </source>
</evidence>
<evidence type="ECO:0000256" key="2">
    <source>
        <dbReference type="SAM" id="SignalP"/>
    </source>
</evidence>
<feature type="chain" id="PRO_5039231432" description="GerMN domain-containing protein" evidence="2">
    <location>
        <begin position="24"/>
        <end position="288"/>
    </location>
</feature>
<dbReference type="EMBL" id="BJYY01000004">
    <property type="protein sequence ID" value="GEO33250.1"/>
    <property type="molecule type" value="Genomic_DNA"/>
</dbReference>
<keyword evidence="5" id="KW-1185">Reference proteome</keyword>
<dbReference type="AlphaFoldDB" id="A0A512DAI9"/>
<reference evidence="4 5" key="1">
    <citation type="submission" date="2019-07" db="EMBL/GenBank/DDBJ databases">
        <title>Whole genome shotgun sequence of Cellulomonas aerilata NBRC 106308.</title>
        <authorList>
            <person name="Hosoyama A."/>
            <person name="Uohara A."/>
            <person name="Ohji S."/>
            <person name="Ichikawa N."/>
        </authorList>
    </citation>
    <scope>NUCLEOTIDE SEQUENCE [LARGE SCALE GENOMIC DNA]</scope>
    <source>
        <strain evidence="4 5">NBRC 106308</strain>
    </source>
</reference>
<dbReference type="Proteomes" id="UP000321181">
    <property type="component" value="Unassembled WGS sequence"/>
</dbReference>
<feature type="compositionally biased region" description="Polar residues" evidence="1">
    <location>
        <begin position="279"/>
        <end position="288"/>
    </location>
</feature>
<accession>A0A512DAI9</accession>
<dbReference type="OrthoDB" id="4843507at2"/>
<dbReference type="Pfam" id="PF10648">
    <property type="entry name" value="Gmad2"/>
    <property type="match status" value="1"/>
</dbReference>
<organism evidence="4 5">
    <name type="scientific">Cellulomonas aerilata</name>
    <dbReference type="NCBI Taxonomy" id="515326"/>
    <lineage>
        <taxon>Bacteria</taxon>
        <taxon>Bacillati</taxon>
        <taxon>Actinomycetota</taxon>
        <taxon>Actinomycetes</taxon>
        <taxon>Micrococcales</taxon>
        <taxon>Cellulomonadaceae</taxon>
        <taxon>Cellulomonas</taxon>
    </lineage>
</organism>